<dbReference type="InterPro" id="IPR050197">
    <property type="entry name" value="Aldolase_class_II_sugar_metab"/>
</dbReference>
<dbReference type="Gene3D" id="3.40.225.10">
    <property type="entry name" value="Class II aldolase/adducin N-terminal domain"/>
    <property type="match status" value="1"/>
</dbReference>
<dbReference type="SUPFAM" id="SSF53639">
    <property type="entry name" value="AraD/HMP-PK domain-like"/>
    <property type="match status" value="1"/>
</dbReference>
<protein>
    <submittedName>
        <fullName evidence="5">Class II aldolase/adducin family protein</fullName>
    </submittedName>
</protein>
<evidence type="ECO:0000256" key="2">
    <source>
        <dbReference type="ARBA" id="ARBA00023239"/>
    </source>
</evidence>
<organism evidence="5 6">
    <name type="scientific">Noviherbaspirillum sedimenti</name>
    <dbReference type="NCBI Taxonomy" id="2320865"/>
    <lineage>
        <taxon>Bacteria</taxon>
        <taxon>Pseudomonadati</taxon>
        <taxon>Pseudomonadota</taxon>
        <taxon>Betaproteobacteria</taxon>
        <taxon>Burkholderiales</taxon>
        <taxon>Oxalobacteraceae</taxon>
        <taxon>Noviherbaspirillum</taxon>
    </lineage>
</organism>
<dbReference type="GO" id="GO:0046872">
    <property type="term" value="F:metal ion binding"/>
    <property type="evidence" value="ECO:0007669"/>
    <property type="project" value="UniProtKB-KW"/>
</dbReference>
<dbReference type="SMART" id="SM01007">
    <property type="entry name" value="Aldolase_II"/>
    <property type="match status" value="1"/>
</dbReference>
<gene>
    <name evidence="5" type="ORF">D3878_02775</name>
</gene>
<dbReference type="Proteomes" id="UP000266327">
    <property type="component" value="Unassembled WGS sequence"/>
</dbReference>
<feature type="compositionally biased region" description="Polar residues" evidence="3">
    <location>
        <begin position="7"/>
        <end position="21"/>
    </location>
</feature>
<dbReference type="EMBL" id="QYUQ01000002">
    <property type="protein sequence ID" value="RJG00637.1"/>
    <property type="molecule type" value="Genomic_DNA"/>
</dbReference>
<dbReference type="OrthoDB" id="5500703at2"/>
<dbReference type="InterPro" id="IPR036409">
    <property type="entry name" value="Aldolase_II/adducin_N_sf"/>
</dbReference>
<keyword evidence="2" id="KW-0456">Lyase</keyword>
<dbReference type="RefSeq" id="WP_119784092.1">
    <property type="nucleotide sequence ID" value="NZ_QYUQ01000002.1"/>
</dbReference>
<dbReference type="PANTHER" id="PTHR22789">
    <property type="entry name" value="FUCULOSE PHOSPHATE ALDOLASE"/>
    <property type="match status" value="1"/>
</dbReference>
<dbReference type="GO" id="GO:0019323">
    <property type="term" value="P:pentose catabolic process"/>
    <property type="evidence" value="ECO:0007669"/>
    <property type="project" value="TreeGrafter"/>
</dbReference>
<sequence>MAETSTKETSAPMGQTANTNRPVRVYEEGEQKTLYFSLSPEAEVAVLARMLHREGYDDHNWGHITYVQPDGTILLNPWEVPWDEIRASDILRIDTTGKLLSGRWTVTPAVALHLAAHRLRPDVKVAVHHHSQWGTVWGALGEIPGIYNQNSAQVGELGLYNEYEADVTFKEIAELNVRAMGNSNAAILANHGVFILGDSIARAHQRCVALETRARMAWRVKALGAERGLPMTQPAVDGLVSAALGGKSGNRMYHAMIRREVLADPSVLT</sequence>
<dbReference type="AlphaFoldDB" id="A0A3A3FWW5"/>
<dbReference type="Pfam" id="PF00596">
    <property type="entry name" value="Aldolase_II"/>
    <property type="match status" value="1"/>
</dbReference>
<keyword evidence="6" id="KW-1185">Reference proteome</keyword>
<evidence type="ECO:0000256" key="1">
    <source>
        <dbReference type="ARBA" id="ARBA00022723"/>
    </source>
</evidence>
<feature type="domain" description="Class II aldolase/adducin N-terminal" evidence="4">
    <location>
        <begin position="42"/>
        <end position="218"/>
    </location>
</feature>
<dbReference type="InterPro" id="IPR001303">
    <property type="entry name" value="Aldolase_II/adducin_N"/>
</dbReference>
<proteinExistence type="predicted"/>
<feature type="region of interest" description="Disordered" evidence="3">
    <location>
        <begin position="1"/>
        <end position="23"/>
    </location>
</feature>
<evidence type="ECO:0000313" key="5">
    <source>
        <dbReference type="EMBL" id="RJG00637.1"/>
    </source>
</evidence>
<reference evidence="6" key="1">
    <citation type="submission" date="2018-09" db="EMBL/GenBank/DDBJ databases">
        <authorList>
            <person name="Zhu H."/>
        </authorList>
    </citation>
    <scope>NUCLEOTIDE SEQUENCE [LARGE SCALE GENOMIC DNA]</scope>
    <source>
        <strain evidence="6">K1S02-23</strain>
    </source>
</reference>
<dbReference type="GO" id="GO:0016832">
    <property type="term" value="F:aldehyde-lyase activity"/>
    <property type="evidence" value="ECO:0007669"/>
    <property type="project" value="TreeGrafter"/>
</dbReference>
<evidence type="ECO:0000313" key="6">
    <source>
        <dbReference type="Proteomes" id="UP000266327"/>
    </source>
</evidence>
<keyword evidence="1" id="KW-0479">Metal-binding</keyword>
<dbReference type="GO" id="GO:0005829">
    <property type="term" value="C:cytosol"/>
    <property type="evidence" value="ECO:0007669"/>
    <property type="project" value="TreeGrafter"/>
</dbReference>
<dbReference type="PANTHER" id="PTHR22789:SF0">
    <property type="entry name" value="3-OXO-TETRONATE 4-PHOSPHATE DECARBOXYLASE-RELATED"/>
    <property type="match status" value="1"/>
</dbReference>
<comment type="caution">
    <text evidence="5">The sequence shown here is derived from an EMBL/GenBank/DDBJ whole genome shotgun (WGS) entry which is preliminary data.</text>
</comment>
<name>A0A3A3FWW5_9BURK</name>
<accession>A0A3A3FWW5</accession>
<evidence type="ECO:0000259" key="4">
    <source>
        <dbReference type="SMART" id="SM01007"/>
    </source>
</evidence>
<evidence type="ECO:0000256" key="3">
    <source>
        <dbReference type="SAM" id="MobiDB-lite"/>
    </source>
</evidence>